<accession>A0ABQ0D836</accession>
<evidence type="ECO:0000256" key="1">
    <source>
        <dbReference type="SAM" id="MobiDB-lite"/>
    </source>
</evidence>
<dbReference type="Pfam" id="PF09808">
    <property type="entry name" value="SNAPC1"/>
    <property type="match status" value="1"/>
</dbReference>
<dbReference type="PANTHER" id="PTHR15131:SF3">
    <property type="entry name" value="SNRNA-ACTIVATING PROTEIN COMPLEX SUBUNIT 1"/>
    <property type="match status" value="1"/>
</dbReference>
<dbReference type="EMBL" id="BAAFRS010000009">
    <property type="protein sequence ID" value="GAB1218928.1"/>
    <property type="molecule type" value="Genomic_DNA"/>
</dbReference>
<feature type="compositionally biased region" description="Polar residues" evidence="1">
    <location>
        <begin position="309"/>
        <end position="321"/>
    </location>
</feature>
<reference evidence="2 3" key="1">
    <citation type="journal article" date="2019" name="PLoS Negl. Trop. Dis.">
        <title>Whole genome sequencing of Entamoeba nuttalli reveals mammalian host-related molecular signatures and a novel octapeptide-repeat surface protein.</title>
        <authorList>
            <person name="Tanaka M."/>
            <person name="Makiuchi T."/>
            <person name="Komiyama T."/>
            <person name="Shiina T."/>
            <person name="Osaki K."/>
            <person name="Tachibana H."/>
        </authorList>
    </citation>
    <scope>NUCLEOTIDE SEQUENCE [LARGE SCALE GENOMIC DNA]</scope>
    <source>
        <strain evidence="2 3">P19-061405</strain>
    </source>
</reference>
<name>A0ABQ0D836_9EUKA</name>
<protein>
    <submittedName>
        <fullName evidence="2">Uncharacterized protein</fullName>
    </submittedName>
</protein>
<dbReference type="Proteomes" id="UP001628156">
    <property type="component" value="Unassembled WGS sequence"/>
</dbReference>
<dbReference type="InterPro" id="IPR019188">
    <property type="entry name" value="SNAPC1"/>
</dbReference>
<feature type="region of interest" description="Disordered" evidence="1">
    <location>
        <begin position="1"/>
        <end position="23"/>
    </location>
</feature>
<organism evidence="2 3">
    <name type="scientific">Entamoeba nuttalli</name>
    <dbReference type="NCBI Taxonomy" id="412467"/>
    <lineage>
        <taxon>Eukaryota</taxon>
        <taxon>Amoebozoa</taxon>
        <taxon>Evosea</taxon>
        <taxon>Archamoebae</taxon>
        <taxon>Mastigamoebida</taxon>
        <taxon>Entamoebidae</taxon>
        <taxon>Entamoeba</taxon>
    </lineage>
</organism>
<evidence type="ECO:0000313" key="3">
    <source>
        <dbReference type="Proteomes" id="UP001628156"/>
    </source>
</evidence>
<gene>
    <name evidence="2" type="ORF">ENUP19_0009G0034</name>
</gene>
<feature type="compositionally biased region" description="Low complexity" evidence="1">
    <location>
        <begin position="1"/>
        <end position="18"/>
    </location>
</feature>
<sequence>MQDTNPNEKGNKNNQENGVDIDQLPFVDLTPAKELNFNTNIKEEEIDGSIDNESQSKKKKDQPTVTVHNFYTREYMELAHNAIYTDIMKVVERFSNEALEHISYQSFKEIWRELGMNKELLLESLTNDKVESIFNTFYETCLEIFDSCKQLNQKLIILFILYTVYMTQPKDKSPIPIRLPYSMAIKLFPLPTELHNEQGQAMVYSLIQNRAFIYSAKNSLYTQRTSFDRQQMDQAHGLFEERGYDILLNSEIENYNDVLCSIQESVGIERGISRSFISQFNSVIKNIPQRGYGYGEGSLFPSEEEKESVSTNSYSKMEQKE</sequence>
<feature type="region of interest" description="Disordered" evidence="1">
    <location>
        <begin position="298"/>
        <end position="321"/>
    </location>
</feature>
<proteinExistence type="predicted"/>
<comment type="caution">
    <text evidence="2">The sequence shown here is derived from an EMBL/GenBank/DDBJ whole genome shotgun (WGS) entry which is preliminary data.</text>
</comment>
<evidence type="ECO:0000313" key="2">
    <source>
        <dbReference type="EMBL" id="GAB1218928.1"/>
    </source>
</evidence>
<dbReference type="PANTHER" id="PTHR15131">
    <property type="entry name" value="SMALL NUCLEAR RNA ACTIVATING COMPLEX, POLYPEPTIDE 1"/>
    <property type="match status" value="1"/>
</dbReference>
<keyword evidence="3" id="KW-1185">Reference proteome</keyword>